<evidence type="ECO:0000313" key="2">
    <source>
        <dbReference type="EMBL" id="TFY97757.1"/>
    </source>
</evidence>
<dbReference type="InterPro" id="IPR000600">
    <property type="entry name" value="ROK"/>
</dbReference>
<dbReference type="PANTHER" id="PTHR18964">
    <property type="entry name" value="ROK (REPRESSOR, ORF, KINASE) FAMILY"/>
    <property type="match status" value="1"/>
</dbReference>
<dbReference type="RefSeq" id="WP_135251309.1">
    <property type="nucleotide sequence ID" value="NZ_SMLK01000007.1"/>
</dbReference>
<dbReference type="InterPro" id="IPR049874">
    <property type="entry name" value="ROK_cs"/>
</dbReference>
<reference evidence="2 3" key="1">
    <citation type="submission" date="2019-03" db="EMBL/GenBank/DDBJ databases">
        <title>Ramlibacter sp. 18x22-1, whole genome shotgun sequence.</title>
        <authorList>
            <person name="Zhang X."/>
            <person name="Feng G."/>
            <person name="Zhu H."/>
        </authorList>
    </citation>
    <scope>NUCLEOTIDE SEQUENCE [LARGE SCALE GENOMIC DNA]</scope>
    <source>
        <strain evidence="2 3">18x22-1</strain>
    </source>
</reference>
<dbReference type="PROSITE" id="PS01125">
    <property type="entry name" value="ROK"/>
    <property type="match status" value="1"/>
</dbReference>
<protein>
    <submittedName>
        <fullName evidence="2">ROK family protein</fullName>
    </submittedName>
</protein>
<dbReference type="InterPro" id="IPR036390">
    <property type="entry name" value="WH_DNA-bd_sf"/>
</dbReference>
<dbReference type="Gene3D" id="3.30.420.40">
    <property type="match status" value="2"/>
</dbReference>
<dbReference type="Proteomes" id="UP000297839">
    <property type="component" value="Unassembled WGS sequence"/>
</dbReference>
<evidence type="ECO:0000256" key="1">
    <source>
        <dbReference type="ARBA" id="ARBA00006479"/>
    </source>
</evidence>
<gene>
    <name evidence="2" type="ORF">EZ216_18540</name>
</gene>
<dbReference type="SUPFAM" id="SSF53067">
    <property type="entry name" value="Actin-like ATPase domain"/>
    <property type="match status" value="1"/>
</dbReference>
<dbReference type="OrthoDB" id="9810372at2"/>
<accession>A0A4Z0BHL2</accession>
<dbReference type="EMBL" id="SMLK01000007">
    <property type="protein sequence ID" value="TFY97757.1"/>
    <property type="molecule type" value="Genomic_DNA"/>
</dbReference>
<dbReference type="InterPro" id="IPR043129">
    <property type="entry name" value="ATPase_NBD"/>
</dbReference>
<keyword evidence="3" id="KW-1185">Reference proteome</keyword>
<comment type="caution">
    <text evidence="2">The sequence shown here is derived from an EMBL/GenBank/DDBJ whole genome shotgun (WGS) entry which is preliminary data.</text>
</comment>
<evidence type="ECO:0000313" key="3">
    <source>
        <dbReference type="Proteomes" id="UP000297839"/>
    </source>
</evidence>
<name>A0A4Z0BHL2_9BURK</name>
<comment type="similarity">
    <text evidence="1">Belongs to the ROK (NagC/XylR) family.</text>
</comment>
<dbReference type="PANTHER" id="PTHR18964:SF173">
    <property type="entry name" value="GLUCOKINASE"/>
    <property type="match status" value="1"/>
</dbReference>
<dbReference type="Gene3D" id="1.10.10.10">
    <property type="entry name" value="Winged helix-like DNA-binding domain superfamily/Winged helix DNA-binding domain"/>
    <property type="match status" value="1"/>
</dbReference>
<dbReference type="InterPro" id="IPR036388">
    <property type="entry name" value="WH-like_DNA-bd_sf"/>
</dbReference>
<organism evidence="2 3">
    <name type="scientific">Ramlibacter humi</name>
    <dbReference type="NCBI Taxonomy" id="2530451"/>
    <lineage>
        <taxon>Bacteria</taxon>
        <taxon>Pseudomonadati</taxon>
        <taxon>Pseudomonadota</taxon>
        <taxon>Betaproteobacteria</taxon>
        <taxon>Burkholderiales</taxon>
        <taxon>Comamonadaceae</taxon>
        <taxon>Ramlibacter</taxon>
    </lineage>
</organism>
<sequence length="389" mass="40464">MEVLQTVFWSAATSRTGLASRLAYSRTKANSLIAGLIEQGLVQEAGLQASSGGRRPETLQLAGELGVVIGADLGATSLDVAVMRPDLRIIASRSEEADVRAGPGVVLARVRQLMRELLAMNGLSPRQVIAIGLGVPGPVDFASGQLVNPPLMPEWDAFSIRDYLGEAFDAPVFVDNDVNLMALGELWRLQRSLQNFLVIKVGTGIGCGIVCHGEVYRGANGSAGDVGHICVDQAGPRCHCGNVGCLEAMAAGPAIAAMAQQAAERGESRSLAEALRATGRLTAADVGQASRNGDAAANAIIQRAGSLVGQMLASVVNFFNPSHVFIGGGVTQVGPLFLASVRQSVYHRSLALSTRHLEIQYTPLGTHAGVTGTGVLAMQEALRLSGAPA</sequence>
<dbReference type="SUPFAM" id="SSF46785">
    <property type="entry name" value="Winged helix' DNA-binding domain"/>
    <property type="match status" value="1"/>
</dbReference>
<proteinExistence type="inferred from homology"/>
<dbReference type="AlphaFoldDB" id="A0A4Z0BHL2"/>
<dbReference type="Pfam" id="PF00480">
    <property type="entry name" value="ROK"/>
    <property type="match status" value="1"/>
</dbReference>